<dbReference type="OrthoDB" id="4377297at2"/>
<dbReference type="AlphaFoldDB" id="A0A346XTA5"/>
<feature type="region of interest" description="Disordered" evidence="1">
    <location>
        <begin position="282"/>
        <end position="305"/>
    </location>
</feature>
<accession>A0A346XTA5</accession>
<sequence length="305" mass="32457">MVESTSETAPSLGRDALSGRLERALTALEDRDGPSIQWRRAWLLTAAGRYGDALEACELAKQGAPIVQAAALMAEAMLYRQVSLHARAEVADDLALETLRASRVRSPSVRAAIRVGQVADAVGLGADDAVLARRVKVAAGAVTTAGSWRQKVRLTWVRGEVAMVRGAYRDADRAFGTGARIAHDQGARRHEAKSLIFLAAASAAREQQSEAVRLARRGLQLAARCGAAPLVWPAELILAEVDTDAAEEHLDRARRVAGGLIDSLPEPLQAEARARPPASWLLTLDPQGAGHVTDDPSPLDIPTDA</sequence>
<gene>
    <name evidence="2" type="ORF">DVS28_a0751</name>
</gene>
<dbReference type="RefSeq" id="WP_114590260.1">
    <property type="nucleotide sequence ID" value="NZ_CAXIBR010000124.1"/>
</dbReference>
<evidence type="ECO:0000256" key="1">
    <source>
        <dbReference type="SAM" id="MobiDB-lite"/>
    </source>
</evidence>
<evidence type="ECO:0008006" key="4">
    <source>
        <dbReference type="Google" id="ProtNLM"/>
    </source>
</evidence>
<dbReference type="EMBL" id="CP031165">
    <property type="protein sequence ID" value="AXV05452.1"/>
    <property type="molecule type" value="Genomic_DNA"/>
</dbReference>
<dbReference type="Proteomes" id="UP000264006">
    <property type="component" value="Chromosome"/>
</dbReference>
<name>A0A346XTA5_9ACTN</name>
<proteinExistence type="predicted"/>
<evidence type="ECO:0000313" key="2">
    <source>
        <dbReference type="EMBL" id="AXV05452.1"/>
    </source>
</evidence>
<protein>
    <recommendedName>
        <fullName evidence="4">MalT-like TPR region domain-containing protein</fullName>
    </recommendedName>
</protein>
<reference evidence="2 3" key="1">
    <citation type="submission" date="2018-09" db="EMBL/GenBank/DDBJ databases">
        <title>Complete genome sequence of Euzebya sp. DY32-46 isolated from seawater of Pacific Ocean.</title>
        <authorList>
            <person name="Xu L."/>
            <person name="Wu Y.-H."/>
            <person name="Xu X.-W."/>
        </authorList>
    </citation>
    <scope>NUCLEOTIDE SEQUENCE [LARGE SCALE GENOMIC DNA]</scope>
    <source>
        <strain evidence="2 3">DY32-46</strain>
    </source>
</reference>
<dbReference type="KEGG" id="euz:DVS28_a0751"/>
<evidence type="ECO:0000313" key="3">
    <source>
        <dbReference type="Proteomes" id="UP000264006"/>
    </source>
</evidence>
<organism evidence="2 3">
    <name type="scientific">Euzebya pacifica</name>
    <dbReference type="NCBI Taxonomy" id="1608957"/>
    <lineage>
        <taxon>Bacteria</taxon>
        <taxon>Bacillati</taxon>
        <taxon>Actinomycetota</taxon>
        <taxon>Nitriliruptoria</taxon>
        <taxon>Euzebyales</taxon>
    </lineage>
</organism>
<keyword evidence="3" id="KW-1185">Reference proteome</keyword>